<sequence>MDDTVPHTTTLRSSAKAAYREAKTTMNATKLKRGDRKGDPARGFAVEIIHPGLSLGGSDSGLGAIGRIDRATVAPGHVIGMHPHRDDEILTYVRAGRMLHRDTVGNAEEITATRLMMMNAGHTFQHEERMLDHGPVEALQIFLRPRAADLGPKVQFHDFGEVLSHGKWRLIAGPEGAPLEVRAQAWVSDAHVAAGAALSLPPLPAPDAVRLLHVFGGDVEVGGLTLRAGDTAYLKGDGGRVLAGSDADLVLFVTDQGAPVFRGGMFSGNVLAD</sequence>
<protein>
    <submittedName>
        <fullName evidence="4">Redox-sensitive bicupin YhaK (Pirin superfamily)</fullName>
    </submittedName>
</protein>
<dbReference type="InterPro" id="IPR014710">
    <property type="entry name" value="RmlC-like_jellyroll"/>
</dbReference>
<dbReference type="PANTHER" id="PTHR43212:SF3">
    <property type="entry name" value="QUERCETIN 2,3-DIOXYGENASE"/>
    <property type="match status" value="1"/>
</dbReference>
<gene>
    <name evidence="4" type="ORF">ABIC20_004430</name>
</gene>
<dbReference type="Gene3D" id="2.60.120.10">
    <property type="entry name" value="Jelly Rolls"/>
    <property type="match status" value="2"/>
</dbReference>
<name>A0ABV2NL08_9HYPH</name>
<evidence type="ECO:0000313" key="5">
    <source>
        <dbReference type="Proteomes" id="UP001549119"/>
    </source>
</evidence>
<dbReference type="PANTHER" id="PTHR43212">
    <property type="entry name" value="QUERCETIN 2,3-DIOXYGENASE"/>
    <property type="match status" value="1"/>
</dbReference>
<comment type="caution">
    <text evidence="4">The sequence shown here is derived from an EMBL/GenBank/DDBJ whole genome shotgun (WGS) entry which is preliminary data.</text>
</comment>
<organism evidence="4 5">
    <name type="scientific">Methylobacterium radiotolerans</name>
    <dbReference type="NCBI Taxonomy" id="31998"/>
    <lineage>
        <taxon>Bacteria</taxon>
        <taxon>Pseudomonadati</taxon>
        <taxon>Pseudomonadota</taxon>
        <taxon>Alphaproteobacteria</taxon>
        <taxon>Hyphomicrobiales</taxon>
        <taxon>Methylobacteriaceae</taxon>
        <taxon>Methylobacterium</taxon>
    </lineage>
</organism>
<evidence type="ECO:0000256" key="1">
    <source>
        <dbReference type="ARBA" id="ARBA00008416"/>
    </source>
</evidence>
<dbReference type="RefSeq" id="WP_312896997.1">
    <property type="nucleotide sequence ID" value="NZ_JBNDJD010000011.1"/>
</dbReference>
<accession>A0ABV2NL08</accession>
<dbReference type="SUPFAM" id="SSF51182">
    <property type="entry name" value="RmlC-like cupins"/>
    <property type="match status" value="1"/>
</dbReference>
<dbReference type="InterPro" id="IPR011051">
    <property type="entry name" value="RmlC_Cupin_sf"/>
</dbReference>
<dbReference type="Proteomes" id="UP001549119">
    <property type="component" value="Unassembled WGS sequence"/>
</dbReference>
<evidence type="ECO:0000313" key="4">
    <source>
        <dbReference type="EMBL" id="MET3867121.1"/>
    </source>
</evidence>
<dbReference type="InterPro" id="IPR003829">
    <property type="entry name" value="Pirin_N_dom"/>
</dbReference>
<dbReference type="Pfam" id="PF02678">
    <property type="entry name" value="Pirin"/>
    <property type="match status" value="1"/>
</dbReference>
<reference evidence="4 5" key="1">
    <citation type="submission" date="2024-06" db="EMBL/GenBank/DDBJ databases">
        <title>Genomics of switchgrass bacterial isolates.</title>
        <authorList>
            <person name="Shade A."/>
        </authorList>
    </citation>
    <scope>NUCLEOTIDE SEQUENCE [LARGE SCALE GENOMIC DNA]</scope>
    <source>
        <strain evidence="4 5">PvP084</strain>
    </source>
</reference>
<evidence type="ECO:0000256" key="2">
    <source>
        <dbReference type="RuleBase" id="RU003457"/>
    </source>
</evidence>
<comment type="similarity">
    <text evidence="1 2">Belongs to the pirin family.</text>
</comment>
<evidence type="ECO:0000259" key="3">
    <source>
        <dbReference type="Pfam" id="PF02678"/>
    </source>
</evidence>
<proteinExistence type="inferred from homology"/>
<dbReference type="InterPro" id="IPR012093">
    <property type="entry name" value="Pirin"/>
</dbReference>
<feature type="domain" description="Pirin N-terminal" evidence="3">
    <location>
        <begin position="76"/>
        <end position="142"/>
    </location>
</feature>
<dbReference type="EMBL" id="JBEPNW010000002">
    <property type="protein sequence ID" value="MET3867121.1"/>
    <property type="molecule type" value="Genomic_DNA"/>
</dbReference>
<keyword evidence="5" id="KW-1185">Reference proteome</keyword>